<organism evidence="1 2">
    <name type="scientific">Rhizopus azygosporus</name>
    <name type="common">Rhizopus microsporus var. azygosporus</name>
    <dbReference type="NCBI Taxonomy" id="86630"/>
    <lineage>
        <taxon>Eukaryota</taxon>
        <taxon>Fungi</taxon>
        <taxon>Fungi incertae sedis</taxon>
        <taxon>Mucoromycota</taxon>
        <taxon>Mucoromycotina</taxon>
        <taxon>Mucoromycetes</taxon>
        <taxon>Mucorales</taxon>
        <taxon>Mucorineae</taxon>
        <taxon>Rhizopodaceae</taxon>
        <taxon>Rhizopus</taxon>
    </lineage>
</organism>
<dbReference type="OrthoDB" id="2275967at2759"/>
<evidence type="ECO:0000313" key="1">
    <source>
        <dbReference type="EMBL" id="RCH97067.1"/>
    </source>
</evidence>
<comment type="caution">
    <text evidence="1">The sequence shown here is derived from an EMBL/GenBank/DDBJ whole genome shotgun (WGS) entry which is preliminary data.</text>
</comment>
<proteinExistence type="predicted"/>
<name>A0A367K4G0_RHIAZ</name>
<evidence type="ECO:0000313" key="2">
    <source>
        <dbReference type="Proteomes" id="UP000252139"/>
    </source>
</evidence>
<sequence length="63" mass="7341">MLKSVGNRFSRVSPETFQKLNLYFVQASDEHIRLWSAQYASNGIYKFALDDKVEAAEDRQQDQ</sequence>
<protein>
    <submittedName>
        <fullName evidence="1">Uncharacterized protein</fullName>
    </submittedName>
</protein>
<dbReference type="EMBL" id="PJQL01000311">
    <property type="protein sequence ID" value="RCH97067.1"/>
    <property type="molecule type" value="Genomic_DNA"/>
</dbReference>
<accession>A0A367K4G0</accession>
<dbReference type="AlphaFoldDB" id="A0A367K4G0"/>
<keyword evidence="2" id="KW-1185">Reference proteome</keyword>
<dbReference type="Proteomes" id="UP000252139">
    <property type="component" value="Unassembled WGS sequence"/>
</dbReference>
<gene>
    <name evidence="1" type="ORF">CU097_014946</name>
</gene>
<reference evidence="1 2" key="1">
    <citation type="journal article" date="2018" name="G3 (Bethesda)">
        <title>Phylogenetic and Phylogenomic Definition of Rhizopus Species.</title>
        <authorList>
            <person name="Gryganskyi A.P."/>
            <person name="Golan J."/>
            <person name="Dolatabadi S."/>
            <person name="Mondo S."/>
            <person name="Robb S."/>
            <person name="Idnurm A."/>
            <person name="Muszewska A."/>
            <person name="Steczkiewicz K."/>
            <person name="Masonjones S."/>
            <person name="Liao H.L."/>
            <person name="Gajdeczka M.T."/>
            <person name="Anike F."/>
            <person name="Vuek A."/>
            <person name="Anishchenko I.M."/>
            <person name="Voigt K."/>
            <person name="de Hoog G.S."/>
            <person name="Smith M.E."/>
            <person name="Heitman J."/>
            <person name="Vilgalys R."/>
            <person name="Stajich J.E."/>
        </authorList>
    </citation>
    <scope>NUCLEOTIDE SEQUENCE [LARGE SCALE GENOMIC DNA]</scope>
    <source>
        <strain evidence="1 2">CBS 357.93</strain>
    </source>
</reference>